<dbReference type="SUPFAM" id="SSF55073">
    <property type="entry name" value="Nucleotide cyclase"/>
    <property type="match status" value="1"/>
</dbReference>
<protein>
    <recommendedName>
        <fullName evidence="3">Adenylate/guanylate cyclase domain-containing protein</fullName>
    </recommendedName>
</protein>
<dbReference type="EMBL" id="BOPF01000023">
    <property type="protein sequence ID" value="GIJ48984.1"/>
    <property type="molecule type" value="Genomic_DNA"/>
</dbReference>
<keyword evidence="2" id="KW-1185">Reference proteome</keyword>
<dbReference type="Gene3D" id="3.30.70.1230">
    <property type="entry name" value="Nucleotide cyclase"/>
    <property type="match status" value="1"/>
</dbReference>
<comment type="caution">
    <text evidence="1">The sequence shown here is derived from an EMBL/GenBank/DDBJ whole genome shotgun (WGS) entry which is preliminary data.</text>
</comment>
<gene>
    <name evidence="1" type="ORF">Val02_58700</name>
</gene>
<dbReference type="Proteomes" id="UP000619260">
    <property type="component" value="Unassembled WGS sequence"/>
</dbReference>
<evidence type="ECO:0000313" key="1">
    <source>
        <dbReference type="EMBL" id="GIJ48984.1"/>
    </source>
</evidence>
<reference evidence="1" key="1">
    <citation type="submission" date="2021-01" db="EMBL/GenBank/DDBJ databases">
        <title>Whole genome shotgun sequence of Virgisporangium aliadipatigenens NBRC 105644.</title>
        <authorList>
            <person name="Komaki H."/>
            <person name="Tamura T."/>
        </authorList>
    </citation>
    <scope>NUCLEOTIDE SEQUENCE</scope>
    <source>
        <strain evidence="1">NBRC 105644</strain>
    </source>
</reference>
<proteinExistence type="predicted"/>
<dbReference type="InterPro" id="IPR029787">
    <property type="entry name" value="Nucleotide_cyclase"/>
</dbReference>
<organism evidence="1 2">
    <name type="scientific">Virgisporangium aliadipatigenens</name>
    <dbReference type="NCBI Taxonomy" id="741659"/>
    <lineage>
        <taxon>Bacteria</taxon>
        <taxon>Bacillati</taxon>
        <taxon>Actinomycetota</taxon>
        <taxon>Actinomycetes</taxon>
        <taxon>Micromonosporales</taxon>
        <taxon>Micromonosporaceae</taxon>
        <taxon>Virgisporangium</taxon>
    </lineage>
</organism>
<dbReference type="AlphaFoldDB" id="A0A8J4DSR1"/>
<sequence>MVEDFEPEGTFENVFLIFLDSAGHSSIVSANPRDRAARAFDMLYEKVVARLTSVARDRRCERAHVWRWAGDGGFLAVHDADESIALDVTLSFALKLLEMDLRHLRDEFEDLGIGGELHLRLAVHRGTINYRGVGFEGRMYSPDINFVAHLEKVAPIDTVTVSEDVYQVAGDFAKRFERAGSFEGRDVYVAATGPGPRRPGDADRAWLATHGLAGAVPIFGHHERPSQVEKARLVRAAVHEIVDIGSAIRTGARYLVTTERPAYFRDAVLDFLDRGGRYRCVLMDPDSESTRNLSLQRGEDFQAKIKDAMVSFQRFKERYGSRADGLEVYQTGACPTMGCVAVDLGQPHSVVLLSPYMTVPGTFGALAELAELPHYVIGVRAGTLYENVRRMVRAFQEEDVTRVM</sequence>
<name>A0A8J4DSR1_9ACTN</name>
<evidence type="ECO:0000313" key="2">
    <source>
        <dbReference type="Proteomes" id="UP000619260"/>
    </source>
</evidence>
<accession>A0A8J4DSR1</accession>
<evidence type="ECO:0008006" key="3">
    <source>
        <dbReference type="Google" id="ProtNLM"/>
    </source>
</evidence>